<accession>A0A4R3KUJ8</accession>
<keyword evidence="1" id="KW-0808">Transferase</keyword>
<dbReference type="InterPro" id="IPR000485">
    <property type="entry name" value="AsnC-type_HTH_dom"/>
</dbReference>
<dbReference type="PANTHER" id="PTHR10584:SF166">
    <property type="entry name" value="RIBOKINASE"/>
    <property type="match status" value="1"/>
</dbReference>
<dbReference type="GO" id="GO:0016301">
    <property type="term" value="F:kinase activity"/>
    <property type="evidence" value="ECO:0007669"/>
    <property type="project" value="UniProtKB-KW"/>
</dbReference>
<dbReference type="GO" id="GO:0043565">
    <property type="term" value="F:sequence-specific DNA binding"/>
    <property type="evidence" value="ECO:0007669"/>
    <property type="project" value="InterPro"/>
</dbReference>
<dbReference type="Gene3D" id="3.40.1190.20">
    <property type="match status" value="1"/>
</dbReference>
<dbReference type="InterPro" id="IPR036388">
    <property type="entry name" value="WH-like_DNA-bd_sf"/>
</dbReference>
<evidence type="ECO:0000259" key="3">
    <source>
        <dbReference type="PROSITE" id="PS50956"/>
    </source>
</evidence>
<comment type="caution">
    <text evidence="4">The sequence shown here is derived from an EMBL/GenBank/DDBJ whole genome shotgun (WGS) entry which is preliminary data.</text>
</comment>
<dbReference type="PANTHER" id="PTHR10584">
    <property type="entry name" value="SUGAR KINASE"/>
    <property type="match status" value="1"/>
</dbReference>
<dbReference type="Proteomes" id="UP000294567">
    <property type="component" value="Unassembled WGS sequence"/>
</dbReference>
<dbReference type="InterPro" id="IPR036390">
    <property type="entry name" value="WH_DNA-bd_sf"/>
</dbReference>
<proteinExistence type="predicted"/>
<dbReference type="OrthoDB" id="9806249at2"/>
<dbReference type="AlphaFoldDB" id="A0A4R3KUJ8"/>
<dbReference type="CDD" id="cd01941">
    <property type="entry name" value="YeiC_kinase_like"/>
    <property type="match status" value="1"/>
</dbReference>
<dbReference type="Pfam" id="PF00294">
    <property type="entry name" value="PfkB"/>
    <property type="match status" value="1"/>
</dbReference>
<keyword evidence="5" id="KW-1185">Reference proteome</keyword>
<protein>
    <submittedName>
        <fullName evidence="4">Pseudouridine kinase</fullName>
    </submittedName>
</protein>
<dbReference type="SUPFAM" id="SSF53613">
    <property type="entry name" value="Ribokinase-like"/>
    <property type="match status" value="1"/>
</dbReference>
<dbReference type="InterPro" id="IPR011611">
    <property type="entry name" value="PfkB_dom"/>
</dbReference>
<sequence>MTNREKEILELISKNPMISQKEIAEELEISRSAVAVHITNLMKKGYILGRGYIVKDSPYITIVGGTNVDIMGLPYEKLRMKDSNPGKVTISLGGVGRNIGENLSRLKVDTRLITVLGNDIYGKLMIEQGMKTGLDMSESLILQDKKTSTYIAILDETGDMNLAISSMDIFEEMNISFIQQKKELIENSTLCIVDTNIPKEVLKHMVSNFNVNFFLDTVSTTKAEKVKDIIGHFHTIKPNKLEAEILSGMKIVNKRDLRKVASYFIDMGTKRVFITLGDEGVYYLGEQEEVYMKVPKISIVNATGAGDAFMAGLAYSYFNGLDIENTLKISIGASIITLENENTINPNISVENIEKRIEELKL</sequence>
<name>A0A4R3KUJ8_9FIRM</name>
<gene>
    <name evidence="4" type="ORF">EDD65_11138</name>
</gene>
<organism evidence="4 5">
    <name type="scientific">Keratinibaculum paraultunense</name>
    <dbReference type="NCBI Taxonomy" id="1278232"/>
    <lineage>
        <taxon>Bacteria</taxon>
        <taxon>Bacillati</taxon>
        <taxon>Bacillota</taxon>
        <taxon>Tissierellia</taxon>
        <taxon>Tissierellales</taxon>
        <taxon>Tepidimicrobiaceae</taxon>
        <taxon>Keratinibaculum</taxon>
    </lineage>
</organism>
<evidence type="ECO:0000256" key="2">
    <source>
        <dbReference type="ARBA" id="ARBA00022777"/>
    </source>
</evidence>
<evidence type="ECO:0000313" key="5">
    <source>
        <dbReference type="Proteomes" id="UP000294567"/>
    </source>
</evidence>
<dbReference type="InterPro" id="IPR029056">
    <property type="entry name" value="Ribokinase-like"/>
</dbReference>
<dbReference type="EMBL" id="SMAE01000011">
    <property type="protein sequence ID" value="TCS87475.1"/>
    <property type="molecule type" value="Genomic_DNA"/>
</dbReference>
<dbReference type="SUPFAM" id="SSF46785">
    <property type="entry name" value="Winged helix' DNA-binding domain"/>
    <property type="match status" value="1"/>
</dbReference>
<dbReference type="PROSITE" id="PS50956">
    <property type="entry name" value="HTH_ASNC_2"/>
    <property type="match status" value="1"/>
</dbReference>
<evidence type="ECO:0000313" key="4">
    <source>
        <dbReference type="EMBL" id="TCS87475.1"/>
    </source>
</evidence>
<dbReference type="RefSeq" id="WP_132028834.1">
    <property type="nucleotide sequence ID" value="NZ_CP068564.1"/>
</dbReference>
<feature type="domain" description="HTH asnC-type" evidence="3">
    <location>
        <begin position="1"/>
        <end position="54"/>
    </location>
</feature>
<dbReference type="Pfam" id="PF13412">
    <property type="entry name" value="HTH_24"/>
    <property type="match status" value="1"/>
</dbReference>
<evidence type="ECO:0000256" key="1">
    <source>
        <dbReference type="ARBA" id="ARBA00022679"/>
    </source>
</evidence>
<keyword evidence="2 4" id="KW-0418">Kinase</keyword>
<dbReference type="Gene3D" id="1.10.10.10">
    <property type="entry name" value="Winged helix-like DNA-binding domain superfamily/Winged helix DNA-binding domain"/>
    <property type="match status" value="1"/>
</dbReference>
<reference evidence="4 5" key="1">
    <citation type="submission" date="2019-03" db="EMBL/GenBank/DDBJ databases">
        <title>Genomic Encyclopedia of Type Strains, Phase IV (KMG-IV): sequencing the most valuable type-strain genomes for metagenomic binning, comparative biology and taxonomic classification.</title>
        <authorList>
            <person name="Goeker M."/>
        </authorList>
    </citation>
    <scope>NUCLEOTIDE SEQUENCE [LARGE SCALE GENOMIC DNA]</scope>
    <source>
        <strain evidence="4 5">DSM 26752</strain>
    </source>
</reference>